<organism evidence="5 6">
    <name type="scientific">Mumia flava</name>
    <dbReference type="NCBI Taxonomy" id="1348852"/>
    <lineage>
        <taxon>Bacteria</taxon>
        <taxon>Bacillati</taxon>
        <taxon>Actinomycetota</taxon>
        <taxon>Actinomycetes</taxon>
        <taxon>Propionibacteriales</taxon>
        <taxon>Nocardioidaceae</taxon>
        <taxon>Mumia</taxon>
    </lineage>
</organism>
<dbReference type="InterPro" id="IPR009057">
    <property type="entry name" value="Homeodomain-like_sf"/>
</dbReference>
<gene>
    <name evidence="5" type="ORF">CLV56_0794</name>
</gene>
<dbReference type="Proteomes" id="UP000230842">
    <property type="component" value="Unassembled WGS sequence"/>
</dbReference>
<evidence type="ECO:0000256" key="1">
    <source>
        <dbReference type="ARBA" id="ARBA00023015"/>
    </source>
</evidence>
<dbReference type="GO" id="GO:0005829">
    <property type="term" value="C:cytosol"/>
    <property type="evidence" value="ECO:0007669"/>
    <property type="project" value="TreeGrafter"/>
</dbReference>
<name>A0A0B2BJY8_9ACTN</name>
<reference evidence="5 6" key="1">
    <citation type="submission" date="2017-11" db="EMBL/GenBank/DDBJ databases">
        <title>Genomic Encyclopedia of Archaeal and Bacterial Type Strains, Phase II (KMG-II): From Individual Species to Whole Genera.</title>
        <authorList>
            <person name="Goeker M."/>
        </authorList>
    </citation>
    <scope>NUCLEOTIDE SEQUENCE [LARGE SCALE GENOMIC DNA]</scope>
    <source>
        <strain evidence="5 6">DSM 27763</strain>
    </source>
</reference>
<dbReference type="GO" id="GO:0003700">
    <property type="term" value="F:DNA-binding transcription factor activity"/>
    <property type="evidence" value="ECO:0007669"/>
    <property type="project" value="InterPro"/>
</dbReference>
<dbReference type="InterPro" id="IPR018060">
    <property type="entry name" value="HTH_AraC"/>
</dbReference>
<protein>
    <submittedName>
        <fullName evidence="5">AraC-like DNA-binding protein</fullName>
    </submittedName>
</protein>
<dbReference type="PROSITE" id="PS01124">
    <property type="entry name" value="HTH_ARAC_FAMILY_2"/>
    <property type="match status" value="1"/>
</dbReference>
<dbReference type="SUPFAM" id="SSF46689">
    <property type="entry name" value="Homeodomain-like"/>
    <property type="match status" value="1"/>
</dbReference>
<dbReference type="OrthoDB" id="5241536at2"/>
<evidence type="ECO:0000256" key="2">
    <source>
        <dbReference type="ARBA" id="ARBA00023125"/>
    </source>
</evidence>
<dbReference type="Pfam" id="PF12625">
    <property type="entry name" value="Arabinose_bd"/>
    <property type="match status" value="1"/>
</dbReference>
<comment type="caution">
    <text evidence="5">The sequence shown here is derived from an EMBL/GenBank/DDBJ whole genome shotgun (WGS) entry which is preliminary data.</text>
</comment>
<dbReference type="PANTHER" id="PTHR47894:SF1">
    <property type="entry name" value="HTH-TYPE TRANSCRIPTIONAL REGULATOR VQSM"/>
    <property type="match status" value="1"/>
</dbReference>
<dbReference type="PANTHER" id="PTHR47894">
    <property type="entry name" value="HTH-TYPE TRANSCRIPTIONAL REGULATOR GADX"/>
    <property type="match status" value="1"/>
</dbReference>
<dbReference type="GO" id="GO:0000976">
    <property type="term" value="F:transcription cis-regulatory region binding"/>
    <property type="evidence" value="ECO:0007669"/>
    <property type="project" value="TreeGrafter"/>
</dbReference>
<keyword evidence="3" id="KW-0804">Transcription</keyword>
<evidence type="ECO:0000259" key="4">
    <source>
        <dbReference type="PROSITE" id="PS01124"/>
    </source>
</evidence>
<dbReference type="EMBL" id="PGEZ01000001">
    <property type="protein sequence ID" value="PJJ56585.1"/>
    <property type="molecule type" value="Genomic_DNA"/>
</dbReference>
<feature type="domain" description="HTH araC/xylS-type" evidence="4">
    <location>
        <begin position="246"/>
        <end position="343"/>
    </location>
</feature>
<dbReference type="Pfam" id="PF12833">
    <property type="entry name" value="HTH_18"/>
    <property type="match status" value="1"/>
</dbReference>
<sequence>MIRLEPPAARDWAFPRAVTAIAVLVECGREHGVDDATLLRGTGLAPSAVGDHEQVVTAAQELQVVRNLRRAVPGVSGTTVGSRYHLTTFGIFGFALLSSRTVLEAANLALRFVDLSFAFAIPAGDLDGDDVVVTLDEQGVPDDVRSFLVERDLAAIHTCLDELRPGGVPLRRAAFTHPAPSAGAARSAAAVLGLEPSYGADRSLIAFDAALLAEPLPLGNSQARATAEGLCRAVVSRRRERHGIAQQVRVLVTQHVLTGAPMEVVAADLGLSVRTLRRRLADAGTSYRALLDEVRRSLAEELLASGGLSVEDAALRLGYAEASSFIAAFRRWTGVTPTGWRDDDASRPGLASRTQVQV</sequence>
<evidence type="ECO:0000313" key="6">
    <source>
        <dbReference type="Proteomes" id="UP000230842"/>
    </source>
</evidence>
<keyword evidence="1" id="KW-0805">Transcription regulation</keyword>
<dbReference type="InterPro" id="IPR032687">
    <property type="entry name" value="AraC-type_N"/>
</dbReference>
<keyword evidence="6" id="KW-1185">Reference proteome</keyword>
<keyword evidence="2 5" id="KW-0238">DNA-binding</keyword>
<evidence type="ECO:0000256" key="3">
    <source>
        <dbReference type="ARBA" id="ARBA00023163"/>
    </source>
</evidence>
<dbReference type="Gene3D" id="1.10.10.60">
    <property type="entry name" value="Homeodomain-like"/>
    <property type="match status" value="1"/>
</dbReference>
<proteinExistence type="predicted"/>
<evidence type="ECO:0000313" key="5">
    <source>
        <dbReference type="EMBL" id="PJJ56585.1"/>
    </source>
</evidence>
<dbReference type="RefSeq" id="WP_039345725.1">
    <property type="nucleotide sequence ID" value="NZ_PGEZ01000001.1"/>
</dbReference>
<dbReference type="AlphaFoldDB" id="A0A0B2BJY8"/>
<accession>A0A0B2BJY8</accession>
<dbReference type="SMART" id="SM00342">
    <property type="entry name" value="HTH_ARAC"/>
    <property type="match status" value="1"/>
</dbReference>